<dbReference type="InterPro" id="IPR016032">
    <property type="entry name" value="Sig_transdc_resp-reg_C-effctor"/>
</dbReference>
<dbReference type="EMBL" id="QGHC01000001">
    <property type="protein sequence ID" value="PWK92972.1"/>
    <property type="molecule type" value="Genomic_DNA"/>
</dbReference>
<dbReference type="GO" id="GO:0003677">
    <property type="term" value="F:DNA binding"/>
    <property type="evidence" value="ECO:0007669"/>
    <property type="project" value="UniProtKB-KW"/>
</dbReference>
<organism evidence="6 7">
    <name type="scientific">Fulvimonas soli</name>
    <dbReference type="NCBI Taxonomy" id="155197"/>
    <lineage>
        <taxon>Bacteria</taxon>
        <taxon>Pseudomonadati</taxon>
        <taxon>Pseudomonadota</taxon>
        <taxon>Gammaproteobacteria</taxon>
        <taxon>Lysobacterales</taxon>
        <taxon>Rhodanobacteraceae</taxon>
        <taxon>Fulvimonas</taxon>
    </lineage>
</organism>
<dbReference type="Gene3D" id="1.10.10.10">
    <property type="entry name" value="Winged helix-like DNA-binding domain superfamily/Winged helix DNA-binding domain"/>
    <property type="match status" value="1"/>
</dbReference>
<dbReference type="InterPro" id="IPR001789">
    <property type="entry name" value="Sig_transdc_resp-reg_receiver"/>
</dbReference>
<keyword evidence="2" id="KW-0238">DNA-binding</keyword>
<dbReference type="PROSITE" id="PS50043">
    <property type="entry name" value="HTH_LUXR_2"/>
    <property type="match status" value="1"/>
</dbReference>
<evidence type="ECO:0000256" key="2">
    <source>
        <dbReference type="ARBA" id="ARBA00023125"/>
    </source>
</evidence>
<name>A0A316IHI4_9GAMM</name>
<keyword evidence="1 3" id="KW-0597">Phosphoprotein</keyword>
<dbReference type="GO" id="GO:0000160">
    <property type="term" value="P:phosphorelay signal transduction system"/>
    <property type="evidence" value="ECO:0007669"/>
    <property type="project" value="InterPro"/>
</dbReference>
<keyword evidence="7" id="KW-1185">Reference proteome</keyword>
<dbReference type="SUPFAM" id="SSF52172">
    <property type="entry name" value="CheY-like"/>
    <property type="match status" value="1"/>
</dbReference>
<dbReference type="Pfam" id="PF00072">
    <property type="entry name" value="Response_reg"/>
    <property type="match status" value="1"/>
</dbReference>
<evidence type="ECO:0000259" key="4">
    <source>
        <dbReference type="PROSITE" id="PS50043"/>
    </source>
</evidence>
<comment type="caution">
    <text evidence="6">The sequence shown here is derived from an EMBL/GenBank/DDBJ whole genome shotgun (WGS) entry which is preliminary data.</text>
</comment>
<dbReference type="Gene3D" id="3.40.50.2300">
    <property type="match status" value="1"/>
</dbReference>
<dbReference type="PANTHER" id="PTHR43214:SF17">
    <property type="entry name" value="TRANSCRIPTIONAL REGULATORY PROTEIN RCSB"/>
    <property type="match status" value="1"/>
</dbReference>
<dbReference type="PRINTS" id="PR00038">
    <property type="entry name" value="HTHLUXR"/>
</dbReference>
<dbReference type="InterPro" id="IPR039420">
    <property type="entry name" value="WalR-like"/>
</dbReference>
<dbReference type="InterPro" id="IPR058245">
    <property type="entry name" value="NreC/VraR/RcsB-like_REC"/>
</dbReference>
<sequence length="251" mass="27257">MQLSQACYCKWRRRHGGRFQGTRIMAGNDRTLRIIVADDHPVVVLGIKALLREHAAGMRVVGEAGGGRELLALLARCECDLLITDYSMPDAAGAEDGMAWLRRLRREHPALPVIVLTMLRNPALVRGMLGVGVNGVVGKAGMTRELLLAIGAVLAGRTYVGEQVREALAEAPGPDAGPDRVLAGADLSMLSRREAEVVRLYASGLTVTQIAERVCRSVKTVSQQKNDAMRKLGLTSNSQLYEYARTWGLLT</sequence>
<dbReference type="GO" id="GO:0006355">
    <property type="term" value="P:regulation of DNA-templated transcription"/>
    <property type="evidence" value="ECO:0007669"/>
    <property type="project" value="InterPro"/>
</dbReference>
<protein>
    <submittedName>
        <fullName evidence="6">LuxR family two component transcriptional regulator</fullName>
    </submittedName>
</protein>
<proteinExistence type="predicted"/>
<dbReference type="CDD" id="cd06170">
    <property type="entry name" value="LuxR_C_like"/>
    <property type="match status" value="1"/>
</dbReference>
<gene>
    <name evidence="6" type="ORF">C7456_101313</name>
</gene>
<dbReference type="SMART" id="SM00448">
    <property type="entry name" value="REC"/>
    <property type="match status" value="1"/>
</dbReference>
<dbReference type="AlphaFoldDB" id="A0A316IHI4"/>
<feature type="modified residue" description="4-aspartylphosphate" evidence="3">
    <location>
        <position position="85"/>
    </location>
</feature>
<feature type="domain" description="HTH luxR-type" evidence="4">
    <location>
        <begin position="183"/>
        <end position="248"/>
    </location>
</feature>
<dbReference type="Pfam" id="PF00196">
    <property type="entry name" value="GerE"/>
    <property type="match status" value="1"/>
</dbReference>
<evidence type="ECO:0000313" key="7">
    <source>
        <dbReference type="Proteomes" id="UP000245812"/>
    </source>
</evidence>
<dbReference type="PROSITE" id="PS50110">
    <property type="entry name" value="RESPONSE_REGULATORY"/>
    <property type="match status" value="1"/>
</dbReference>
<feature type="domain" description="Response regulatory" evidence="5">
    <location>
        <begin position="33"/>
        <end position="154"/>
    </location>
</feature>
<dbReference type="PANTHER" id="PTHR43214">
    <property type="entry name" value="TWO-COMPONENT RESPONSE REGULATOR"/>
    <property type="match status" value="1"/>
</dbReference>
<dbReference type="Proteomes" id="UP000245812">
    <property type="component" value="Unassembled WGS sequence"/>
</dbReference>
<reference evidence="6 7" key="1">
    <citation type="submission" date="2018-05" db="EMBL/GenBank/DDBJ databases">
        <title>Genomic Encyclopedia of Type Strains, Phase IV (KMG-IV): sequencing the most valuable type-strain genomes for metagenomic binning, comparative biology and taxonomic classification.</title>
        <authorList>
            <person name="Goeker M."/>
        </authorList>
    </citation>
    <scope>NUCLEOTIDE SEQUENCE [LARGE SCALE GENOMIC DNA]</scope>
    <source>
        <strain evidence="6 7">DSM 14263</strain>
    </source>
</reference>
<evidence type="ECO:0000256" key="1">
    <source>
        <dbReference type="ARBA" id="ARBA00022553"/>
    </source>
</evidence>
<evidence type="ECO:0000259" key="5">
    <source>
        <dbReference type="PROSITE" id="PS50110"/>
    </source>
</evidence>
<evidence type="ECO:0000313" key="6">
    <source>
        <dbReference type="EMBL" id="PWK92972.1"/>
    </source>
</evidence>
<dbReference type="InterPro" id="IPR000792">
    <property type="entry name" value="Tscrpt_reg_LuxR_C"/>
</dbReference>
<dbReference type="InterPro" id="IPR011006">
    <property type="entry name" value="CheY-like_superfamily"/>
</dbReference>
<dbReference type="CDD" id="cd17535">
    <property type="entry name" value="REC_NarL-like"/>
    <property type="match status" value="1"/>
</dbReference>
<dbReference type="SMART" id="SM00421">
    <property type="entry name" value="HTH_LUXR"/>
    <property type="match status" value="1"/>
</dbReference>
<dbReference type="InterPro" id="IPR036388">
    <property type="entry name" value="WH-like_DNA-bd_sf"/>
</dbReference>
<dbReference type="SUPFAM" id="SSF46894">
    <property type="entry name" value="C-terminal effector domain of the bipartite response regulators"/>
    <property type="match status" value="1"/>
</dbReference>
<evidence type="ECO:0000256" key="3">
    <source>
        <dbReference type="PROSITE-ProRule" id="PRU00169"/>
    </source>
</evidence>
<accession>A0A316IHI4</accession>